<feature type="region of interest" description="Disordered" evidence="6">
    <location>
        <begin position="125"/>
        <end position="166"/>
    </location>
</feature>
<proteinExistence type="predicted"/>
<evidence type="ECO:0000256" key="5">
    <source>
        <dbReference type="SAM" id="Coils"/>
    </source>
</evidence>
<name>A0A507QYH6_MONPU</name>
<gene>
    <name evidence="9" type="ORF">MPDQ_006437</name>
</gene>
<dbReference type="EMBL" id="VIFY01000056">
    <property type="protein sequence ID" value="TQB72794.1"/>
    <property type="molecule type" value="Genomic_DNA"/>
</dbReference>
<keyword evidence="2 7" id="KW-0812">Transmembrane</keyword>
<feature type="region of interest" description="Disordered" evidence="6">
    <location>
        <begin position="207"/>
        <end position="228"/>
    </location>
</feature>
<dbReference type="InterPro" id="IPR045119">
    <property type="entry name" value="SUN1-5"/>
</dbReference>
<feature type="compositionally biased region" description="Polar residues" evidence="6">
    <location>
        <begin position="153"/>
        <end position="165"/>
    </location>
</feature>
<dbReference type="PANTHER" id="PTHR12911:SF8">
    <property type="entry name" value="KLAROID PROTEIN-RELATED"/>
    <property type="match status" value="1"/>
</dbReference>
<dbReference type="GO" id="GO:0043495">
    <property type="term" value="F:protein-membrane adaptor activity"/>
    <property type="evidence" value="ECO:0007669"/>
    <property type="project" value="TreeGrafter"/>
</dbReference>
<evidence type="ECO:0000256" key="2">
    <source>
        <dbReference type="ARBA" id="ARBA00022692"/>
    </source>
</evidence>
<evidence type="ECO:0000256" key="6">
    <source>
        <dbReference type="SAM" id="MobiDB-lite"/>
    </source>
</evidence>
<protein>
    <recommendedName>
        <fullName evidence="8">SUN domain-containing protein</fullName>
    </recommendedName>
</protein>
<keyword evidence="4 7" id="KW-0472">Membrane</keyword>
<feature type="region of interest" description="Disordered" evidence="6">
    <location>
        <begin position="241"/>
        <end position="314"/>
    </location>
</feature>
<dbReference type="PANTHER" id="PTHR12911">
    <property type="entry name" value="SAD1/UNC-84-LIKE PROTEIN-RELATED"/>
    <property type="match status" value="1"/>
</dbReference>
<evidence type="ECO:0000259" key="8">
    <source>
        <dbReference type="PROSITE" id="PS51469"/>
    </source>
</evidence>
<dbReference type="PROSITE" id="PS51469">
    <property type="entry name" value="SUN"/>
    <property type="match status" value="1"/>
</dbReference>
<feature type="compositionally biased region" description="Acidic residues" evidence="6">
    <location>
        <begin position="258"/>
        <end position="285"/>
    </location>
</feature>
<accession>A0A507QYH6</accession>
<feature type="transmembrane region" description="Helical" evidence="7">
    <location>
        <begin position="325"/>
        <end position="346"/>
    </location>
</feature>
<dbReference type="GO" id="GO:0034993">
    <property type="term" value="C:meiotic nuclear membrane microtubule tethering complex"/>
    <property type="evidence" value="ECO:0007669"/>
    <property type="project" value="TreeGrafter"/>
</dbReference>
<feature type="coiled-coil region" evidence="5">
    <location>
        <begin position="377"/>
        <end position="404"/>
    </location>
</feature>
<dbReference type="Pfam" id="PF07738">
    <property type="entry name" value="Sad1_UNC"/>
    <property type="match status" value="2"/>
</dbReference>
<evidence type="ECO:0000256" key="4">
    <source>
        <dbReference type="ARBA" id="ARBA00023136"/>
    </source>
</evidence>
<comment type="caution">
    <text evidence="9">The sequence shown here is derived from an EMBL/GenBank/DDBJ whole genome shotgun (WGS) entry which is preliminary data.</text>
</comment>
<dbReference type="InterPro" id="IPR012919">
    <property type="entry name" value="SUN_dom"/>
</dbReference>
<reference evidence="9 10" key="1">
    <citation type="submission" date="2019-06" db="EMBL/GenBank/DDBJ databases">
        <title>Wine fermentation using esterase from Monascus purpureus.</title>
        <authorList>
            <person name="Geng C."/>
            <person name="Zhang Y."/>
        </authorList>
    </citation>
    <scope>NUCLEOTIDE SEQUENCE [LARGE SCALE GENOMIC DNA]</scope>
    <source>
        <strain evidence="9">HQ1</strain>
    </source>
</reference>
<organism evidence="9 10">
    <name type="scientific">Monascus purpureus</name>
    <name type="common">Red mold</name>
    <name type="synonym">Monascus anka</name>
    <dbReference type="NCBI Taxonomy" id="5098"/>
    <lineage>
        <taxon>Eukaryota</taxon>
        <taxon>Fungi</taxon>
        <taxon>Dikarya</taxon>
        <taxon>Ascomycota</taxon>
        <taxon>Pezizomycotina</taxon>
        <taxon>Eurotiomycetes</taxon>
        <taxon>Eurotiomycetidae</taxon>
        <taxon>Eurotiales</taxon>
        <taxon>Aspergillaceae</taxon>
        <taxon>Monascus</taxon>
    </lineage>
</organism>
<evidence type="ECO:0000313" key="9">
    <source>
        <dbReference type="EMBL" id="TQB72794.1"/>
    </source>
</evidence>
<dbReference type="OrthoDB" id="342281at2759"/>
<sequence length="677" mass="75305">MPLRRTVRRSAAAVSPDRSSLIAELSNLDPKNPALPNIPTKTSFAYGSQATAILPRQLVVQEKMDLTEMAATIERGRIEAEDRERQEALEAERFTRRKRSITPVKKREPTPDQIQLLDTLQEDIQSASASPEPGRSTPTPTPPIPHTLSTTSGSVTHSPRQNGLYPSSLFHPGLVNGLGTPLGSSPLQSSMDNDSTINSWTVERDVHEDDLKRTHPGRGRNISAPPRRISGLALIHETIEEEPPAPQPEPEPEHESEPEPEPELEPELEPEPEPEPEPESEPEPEPEAKPVVEPPPAPPATVVRQSRARRQSPVKVEVAVPRLNLFFRIATIALLTTLSCLALYTYGERLAQLSRGVCSFPFGGQPRVWNASDPNVVNLLTKEVDELNSQILALSKDLKGVKSELANTIFDNNARPIPGHKAKSKINFLSYGTGPIVDPNRTTPTAGKKPNWFQRVYFWVFGGRKENSPATVFLPWNDVGDCWCSTPRNGMVQLAVSLGRQIVPASVEIEHIPHEATLMPDVAPRRMELWAQYWGEVPDSPSASLFSWFPRWLSIIPSRLQPEKIPTSSSPTPYSYSLSGKFLLHETIMGVLRKVYEKEPETSYSTDAAGDEYMGKGFYRLGRWEYNLHGRDYAQEFPLEAIVDLPGIRVNKVVFRVTSNWGGNVTCIYQVKLFGSV</sequence>
<dbReference type="AlphaFoldDB" id="A0A507QYH6"/>
<dbReference type="STRING" id="5098.A0A507QYH6"/>
<dbReference type="Gene3D" id="2.60.120.260">
    <property type="entry name" value="Galactose-binding domain-like"/>
    <property type="match status" value="1"/>
</dbReference>
<keyword evidence="5" id="KW-0175">Coiled coil</keyword>
<evidence type="ECO:0000256" key="3">
    <source>
        <dbReference type="ARBA" id="ARBA00022989"/>
    </source>
</evidence>
<evidence type="ECO:0000256" key="1">
    <source>
        <dbReference type="ARBA" id="ARBA00004370"/>
    </source>
</evidence>
<feature type="domain" description="SUN" evidence="8">
    <location>
        <begin position="434"/>
        <end position="677"/>
    </location>
</feature>
<keyword evidence="3 7" id="KW-1133">Transmembrane helix</keyword>
<comment type="subcellular location">
    <subcellularLocation>
        <location evidence="1">Membrane</location>
    </subcellularLocation>
</comment>
<dbReference type="Proteomes" id="UP000319663">
    <property type="component" value="Unassembled WGS sequence"/>
</dbReference>
<evidence type="ECO:0000313" key="10">
    <source>
        <dbReference type="Proteomes" id="UP000319663"/>
    </source>
</evidence>
<keyword evidence="10" id="KW-1185">Reference proteome</keyword>
<evidence type="ECO:0000256" key="7">
    <source>
        <dbReference type="SAM" id="Phobius"/>
    </source>
</evidence>